<reference evidence="1" key="1">
    <citation type="submission" date="2017-05" db="UniProtKB">
        <authorList>
            <consortium name="EnsemblMetazoa"/>
        </authorList>
    </citation>
    <scope>IDENTIFICATION</scope>
</reference>
<name>A0A1X7V752_AMPQE</name>
<dbReference type="EnsemblMetazoa" id="Aqu2.1.35826_001">
    <property type="protein sequence ID" value="Aqu2.1.35826_001"/>
    <property type="gene ID" value="Aqu2.1.35826"/>
</dbReference>
<dbReference type="InParanoid" id="A0A1X7V752"/>
<dbReference type="GO" id="GO:0003676">
    <property type="term" value="F:nucleic acid binding"/>
    <property type="evidence" value="ECO:0007669"/>
    <property type="project" value="InterPro"/>
</dbReference>
<organism evidence="1">
    <name type="scientific">Amphimedon queenslandica</name>
    <name type="common">Sponge</name>
    <dbReference type="NCBI Taxonomy" id="400682"/>
    <lineage>
        <taxon>Eukaryota</taxon>
        <taxon>Metazoa</taxon>
        <taxon>Porifera</taxon>
        <taxon>Demospongiae</taxon>
        <taxon>Heteroscleromorpha</taxon>
        <taxon>Haplosclerida</taxon>
        <taxon>Niphatidae</taxon>
        <taxon>Amphimedon</taxon>
    </lineage>
</organism>
<dbReference type="OrthoDB" id="10039611at2759"/>
<dbReference type="Gene3D" id="3.30.420.10">
    <property type="entry name" value="Ribonuclease H-like superfamily/Ribonuclease H"/>
    <property type="match status" value="1"/>
</dbReference>
<dbReference type="PANTHER" id="PTHR33939">
    <property type="entry name" value="PROTEIN CBG22215"/>
    <property type="match status" value="1"/>
</dbReference>
<dbReference type="InterPro" id="IPR036397">
    <property type="entry name" value="RNaseH_sf"/>
</dbReference>
<evidence type="ECO:0000313" key="1">
    <source>
        <dbReference type="EnsemblMetazoa" id="Aqu2.1.35826_001"/>
    </source>
</evidence>
<accession>A0A1X7V752</accession>
<evidence type="ECO:0008006" key="2">
    <source>
        <dbReference type="Google" id="ProtNLM"/>
    </source>
</evidence>
<proteinExistence type="predicted"/>
<dbReference type="PANTHER" id="PTHR33939:SF1">
    <property type="entry name" value="DUF4371 DOMAIN-CONTAINING PROTEIN"/>
    <property type="match status" value="1"/>
</dbReference>
<sequence>MIAWLVYYGVEFLDDDCTKSQLFSIVQDAARRMGVTDTKNIVDKMALEAGHEVVRLPVVHCTFNLIELAWAQVKGRITTRLSTSLRVNVEVFTFKFTLTEVECLAMEGFKVVTKERWADLVEHVRDKVEDHNWQNDNLDLDERFRISEFVIHVGSESNDASSELDSASDSSICLSDAVAAIDSDEDT</sequence>
<dbReference type="AlphaFoldDB" id="A0A1X7V752"/>
<protein>
    <recommendedName>
        <fullName evidence="2">Tc1-like transposase DDE domain-containing protein</fullName>
    </recommendedName>
</protein>